<evidence type="ECO:0000313" key="2">
    <source>
        <dbReference type="EMBL" id="ACV78305.1"/>
    </source>
</evidence>
<organism evidence="2 3">
    <name type="scientific">Nakamurella multipartita (strain ATCC 700099 / DSM 44233 / CIP 104796 / JCM 9543 / NBRC 105858 / Y-104)</name>
    <name type="common">Microsphaera multipartita</name>
    <dbReference type="NCBI Taxonomy" id="479431"/>
    <lineage>
        <taxon>Bacteria</taxon>
        <taxon>Bacillati</taxon>
        <taxon>Actinomycetota</taxon>
        <taxon>Actinomycetes</taxon>
        <taxon>Nakamurellales</taxon>
        <taxon>Nakamurellaceae</taxon>
        <taxon>Nakamurella</taxon>
    </lineage>
</organism>
<dbReference type="PIRSF" id="PIRSF021697">
    <property type="entry name" value="UCP021697"/>
    <property type="match status" value="1"/>
</dbReference>
<dbReference type="InterPro" id="IPR051791">
    <property type="entry name" value="Pra-immunoreactive"/>
</dbReference>
<dbReference type="InterPro" id="IPR016795">
    <property type="entry name" value="UCP021697"/>
</dbReference>
<dbReference type="EMBL" id="CP001737">
    <property type="protein sequence ID" value="ACV78305.1"/>
    <property type="molecule type" value="Genomic_DNA"/>
</dbReference>
<dbReference type="PANTHER" id="PTHR36115">
    <property type="entry name" value="PROLINE-RICH ANTIGEN HOMOLOG-RELATED"/>
    <property type="match status" value="1"/>
</dbReference>
<name>C8XH99_NAKMY</name>
<accession>C8XH99</accession>
<dbReference type="OrthoDB" id="5187110at2"/>
<keyword evidence="1" id="KW-0812">Transmembrane</keyword>
<dbReference type="eggNOG" id="COG1714">
    <property type="taxonomic scope" value="Bacteria"/>
</dbReference>
<dbReference type="Proteomes" id="UP000002218">
    <property type="component" value="Chromosome"/>
</dbReference>
<dbReference type="RefSeq" id="WP_015747206.1">
    <property type="nucleotide sequence ID" value="NC_013235.1"/>
</dbReference>
<reference evidence="3" key="1">
    <citation type="submission" date="2009-09" db="EMBL/GenBank/DDBJ databases">
        <title>The complete genome of Nakamurella multipartita DSM 44233.</title>
        <authorList>
            <consortium name="US DOE Joint Genome Institute (JGI-PGF)"/>
            <person name="Lucas S."/>
            <person name="Copeland A."/>
            <person name="Lapidus A."/>
            <person name="Glavina del Rio T."/>
            <person name="Dalin E."/>
            <person name="Tice H."/>
            <person name="Bruce D."/>
            <person name="Goodwin L."/>
            <person name="Pitluck S."/>
            <person name="Kyrpides N."/>
            <person name="Mavromatis K."/>
            <person name="Ivanova N."/>
            <person name="Ovchinnikova G."/>
            <person name="Sims D."/>
            <person name="Meincke L."/>
            <person name="Brettin T."/>
            <person name="Detter J.C."/>
            <person name="Han C."/>
            <person name="Larimer F."/>
            <person name="Land M."/>
            <person name="Hauser L."/>
            <person name="Markowitz V."/>
            <person name="Cheng J.-F."/>
            <person name="Hugenholtz P."/>
            <person name="Woyke T."/>
            <person name="Wu D."/>
            <person name="Klenk H.-P."/>
            <person name="Eisen J.A."/>
        </authorList>
    </citation>
    <scope>NUCLEOTIDE SEQUENCE [LARGE SCALE GENOMIC DNA]</scope>
    <source>
        <strain evidence="3">ATCC 700099 / DSM 44233 / CIP 104796 / JCM 9543 / NBRC 105858 / Y-104</strain>
    </source>
</reference>
<sequence>MTTTNGPAERAYPGRALGLPETGIGSVASMASRVGAFVIDIVLSALAAWLITAPDAPRNTSLLVWAVMTVVTVAAFGITPGQAALGIRVTPLAADRSFVGLWAVPRTALIFLIVPPLLVDANGRGLHDRLCRTVVLRFR</sequence>
<feature type="transmembrane region" description="Helical" evidence="1">
    <location>
        <begin position="62"/>
        <end position="79"/>
    </location>
</feature>
<dbReference type="KEGG" id="nml:Namu_1916"/>
<protein>
    <submittedName>
        <fullName evidence="2">RDD domain containing protein</fullName>
    </submittedName>
</protein>
<keyword evidence="1" id="KW-1133">Transmembrane helix</keyword>
<dbReference type="HOGENOM" id="CLU_110186_1_0_11"/>
<evidence type="ECO:0000313" key="3">
    <source>
        <dbReference type="Proteomes" id="UP000002218"/>
    </source>
</evidence>
<dbReference type="STRING" id="479431.Namu_1916"/>
<keyword evidence="3" id="KW-1185">Reference proteome</keyword>
<reference evidence="2 3" key="2">
    <citation type="journal article" date="2010" name="Stand. Genomic Sci.">
        <title>Complete genome sequence of Nakamurella multipartita type strain (Y-104).</title>
        <authorList>
            <person name="Tice H."/>
            <person name="Mayilraj S."/>
            <person name="Sims D."/>
            <person name="Lapidus A."/>
            <person name="Nolan M."/>
            <person name="Lucas S."/>
            <person name="Glavina Del Rio T."/>
            <person name="Copeland A."/>
            <person name="Cheng J.F."/>
            <person name="Meincke L."/>
            <person name="Bruce D."/>
            <person name="Goodwin L."/>
            <person name="Pitluck S."/>
            <person name="Ivanova N."/>
            <person name="Mavromatis K."/>
            <person name="Ovchinnikova G."/>
            <person name="Pati A."/>
            <person name="Chen A."/>
            <person name="Palaniappan K."/>
            <person name="Land M."/>
            <person name="Hauser L."/>
            <person name="Chang Y.J."/>
            <person name="Jeffries C.D."/>
            <person name="Detter J.C."/>
            <person name="Brettin T."/>
            <person name="Rohde M."/>
            <person name="Goker M."/>
            <person name="Bristow J."/>
            <person name="Eisen J.A."/>
            <person name="Markowitz V."/>
            <person name="Hugenholtz P."/>
            <person name="Kyrpides N.C."/>
            <person name="Klenk H.P."/>
            <person name="Chen F."/>
        </authorList>
    </citation>
    <scope>NUCLEOTIDE SEQUENCE [LARGE SCALE GENOMIC DNA]</scope>
    <source>
        <strain evidence="3">ATCC 700099 / DSM 44233 / CIP 104796 / JCM 9543 / NBRC 105858 / Y-104</strain>
    </source>
</reference>
<proteinExistence type="predicted"/>
<feature type="transmembrane region" description="Helical" evidence="1">
    <location>
        <begin position="99"/>
        <end position="119"/>
    </location>
</feature>
<dbReference type="PANTHER" id="PTHR36115:SF6">
    <property type="entry name" value="PROLINE-RICH ANTIGEN HOMOLOG"/>
    <property type="match status" value="1"/>
</dbReference>
<feature type="transmembrane region" description="Helical" evidence="1">
    <location>
        <begin position="30"/>
        <end position="50"/>
    </location>
</feature>
<dbReference type="AlphaFoldDB" id="C8XH99"/>
<dbReference type="InParanoid" id="C8XH99"/>
<keyword evidence="1" id="KW-0472">Membrane</keyword>
<gene>
    <name evidence="2" type="ordered locus">Namu_1916</name>
</gene>
<evidence type="ECO:0000256" key="1">
    <source>
        <dbReference type="SAM" id="Phobius"/>
    </source>
</evidence>